<dbReference type="Gene3D" id="3.30.1520.10">
    <property type="entry name" value="Phox-like domain"/>
    <property type="match status" value="2"/>
</dbReference>
<name>A0A225X1N4_9STRA</name>
<evidence type="ECO:0000256" key="2">
    <source>
        <dbReference type="ARBA" id="ARBA00004496"/>
    </source>
</evidence>
<evidence type="ECO:0000256" key="4">
    <source>
        <dbReference type="ARBA" id="ARBA00022448"/>
    </source>
</evidence>
<feature type="domain" description="PX" evidence="12">
    <location>
        <begin position="98"/>
        <end position="219"/>
    </location>
</feature>
<evidence type="ECO:0000256" key="1">
    <source>
        <dbReference type="ARBA" id="ARBA00004177"/>
    </source>
</evidence>
<dbReference type="InterPro" id="IPR001683">
    <property type="entry name" value="PX_dom"/>
</dbReference>
<dbReference type="PROSITE" id="PS50195">
    <property type="entry name" value="PX"/>
    <property type="match status" value="1"/>
</dbReference>
<dbReference type="PANTHER" id="PTHR46209:SF3">
    <property type="entry name" value="PX DOMAIN-CONTAINING PROTEIN"/>
    <property type="match status" value="1"/>
</dbReference>
<dbReference type="STRING" id="4795.A0A225X1N4"/>
<evidence type="ECO:0000259" key="12">
    <source>
        <dbReference type="PROSITE" id="PS50195"/>
    </source>
</evidence>
<evidence type="ECO:0000256" key="5">
    <source>
        <dbReference type="ARBA" id="ARBA00022490"/>
    </source>
</evidence>
<protein>
    <submittedName>
        <fullName evidence="13">Myosin</fullName>
    </submittedName>
</protein>
<keyword evidence="14" id="KW-1185">Reference proteome</keyword>
<sequence>MTTRAKDWYAVETKQPPPPPLQVVRTTHCMQQVADAVMELNRELVAQNIWLRDQLTADMNKRKSEYSGEDGELKQENERLRQQVLDLECKLERNKEVALLSAKIVESRIAYRDNQQFVEYKLQLETDSRGTLFVWHRYSTFRNLAESLQTKQGHSKKSVPDLPSKQVFGNFSEKVIHERVVKLNQFLDAATHGNHLQWGIRVDADTCVYKRRKKTATPPSSTLTTKQWALPSRKCDVCQYASIASAKVVDSRIQQQIERPFIEYELKLKTDTDNTVLVWYRYSSLHDWAEAIQLSNPCLKIPQLPEEEPFGSFPKHIQFQTDKLNAFLQKVVKSENLRWIARIDGDMFVCTLQAKDATLATPSFEQDLDPVASASKLSPLKTFKRVILYERKFAQAS</sequence>
<feature type="coiled-coil region" evidence="11">
    <location>
        <begin position="63"/>
        <end position="97"/>
    </location>
</feature>
<proteinExistence type="inferred from homology"/>
<evidence type="ECO:0000313" key="14">
    <source>
        <dbReference type="Proteomes" id="UP000198211"/>
    </source>
</evidence>
<dbReference type="Pfam" id="PF00787">
    <property type="entry name" value="PX"/>
    <property type="match status" value="1"/>
</dbReference>
<comment type="subcellular location">
    <subcellularLocation>
        <location evidence="2">Cytoplasm</location>
    </subcellularLocation>
    <subcellularLocation>
        <location evidence="10">Endomembrane system</location>
        <topology evidence="10">Peripheral membrane protein</topology>
        <orientation evidence="10">Cytoplasmic side</orientation>
    </subcellularLocation>
    <subcellularLocation>
        <location evidence="1">Endosome</location>
    </subcellularLocation>
</comment>
<dbReference type="Proteomes" id="UP000198211">
    <property type="component" value="Unassembled WGS sequence"/>
</dbReference>
<dbReference type="CDD" id="cd06093">
    <property type="entry name" value="PX_domain"/>
    <property type="match status" value="2"/>
</dbReference>
<evidence type="ECO:0000256" key="7">
    <source>
        <dbReference type="ARBA" id="ARBA00022927"/>
    </source>
</evidence>
<evidence type="ECO:0000256" key="9">
    <source>
        <dbReference type="ARBA" id="ARBA00023136"/>
    </source>
</evidence>
<evidence type="ECO:0000256" key="8">
    <source>
        <dbReference type="ARBA" id="ARBA00023121"/>
    </source>
</evidence>
<dbReference type="OrthoDB" id="100401at2759"/>
<keyword evidence="8" id="KW-0446">Lipid-binding</keyword>
<dbReference type="GO" id="GO:1901981">
    <property type="term" value="F:phosphatidylinositol phosphate binding"/>
    <property type="evidence" value="ECO:0007669"/>
    <property type="project" value="TreeGrafter"/>
</dbReference>
<keyword evidence="7" id="KW-0653">Protein transport</keyword>
<evidence type="ECO:0000313" key="13">
    <source>
        <dbReference type="EMBL" id="OWZ23110.1"/>
    </source>
</evidence>
<keyword evidence="5" id="KW-0963">Cytoplasm</keyword>
<evidence type="ECO:0000256" key="10">
    <source>
        <dbReference type="ARBA" id="ARBA00029433"/>
    </source>
</evidence>
<keyword evidence="4" id="KW-0813">Transport</keyword>
<dbReference type="AlphaFoldDB" id="A0A225X1N4"/>
<gene>
    <name evidence="13" type="ORF">PHMEG_0002066</name>
</gene>
<comment type="caution">
    <text evidence="13">The sequence shown here is derived from an EMBL/GenBank/DDBJ whole genome shotgun (WGS) entry which is preliminary data.</text>
</comment>
<evidence type="ECO:0000256" key="6">
    <source>
        <dbReference type="ARBA" id="ARBA00022753"/>
    </source>
</evidence>
<dbReference type="SUPFAM" id="SSF64268">
    <property type="entry name" value="PX domain"/>
    <property type="match status" value="2"/>
</dbReference>
<dbReference type="GO" id="GO:0016050">
    <property type="term" value="P:vesicle organization"/>
    <property type="evidence" value="ECO:0007669"/>
    <property type="project" value="TreeGrafter"/>
</dbReference>
<organism evidence="13 14">
    <name type="scientific">Phytophthora megakarya</name>
    <dbReference type="NCBI Taxonomy" id="4795"/>
    <lineage>
        <taxon>Eukaryota</taxon>
        <taxon>Sar</taxon>
        <taxon>Stramenopiles</taxon>
        <taxon>Oomycota</taxon>
        <taxon>Peronosporomycetes</taxon>
        <taxon>Peronosporales</taxon>
        <taxon>Peronosporaceae</taxon>
        <taxon>Phytophthora</taxon>
    </lineage>
</organism>
<accession>A0A225X1N4</accession>
<reference evidence="14" key="1">
    <citation type="submission" date="2017-03" db="EMBL/GenBank/DDBJ databases">
        <title>Phytopthora megakarya and P. palmivora, two closely related causual agents of cacao black pod achieved similar genome size and gene model numbers by different mechanisms.</title>
        <authorList>
            <person name="Ali S."/>
            <person name="Shao J."/>
            <person name="Larry D.J."/>
            <person name="Kronmiller B."/>
            <person name="Shen D."/>
            <person name="Strem M.D."/>
            <person name="Melnick R.L."/>
            <person name="Guiltinan M.J."/>
            <person name="Tyler B.M."/>
            <person name="Meinhardt L.W."/>
            <person name="Bailey B.A."/>
        </authorList>
    </citation>
    <scope>NUCLEOTIDE SEQUENCE [LARGE SCALE GENOMIC DNA]</scope>
    <source>
        <strain evidence="14">zdho120</strain>
    </source>
</reference>
<dbReference type="EMBL" id="NBNE01000085">
    <property type="protein sequence ID" value="OWZ23110.1"/>
    <property type="molecule type" value="Genomic_DNA"/>
</dbReference>
<evidence type="ECO:0000256" key="3">
    <source>
        <dbReference type="ARBA" id="ARBA00010883"/>
    </source>
</evidence>
<comment type="similarity">
    <text evidence="3">Belongs to the sorting nexin family.</text>
</comment>
<keyword evidence="9" id="KW-0472">Membrane</keyword>
<dbReference type="InterPro" id="IPR043544">
    <property type="entry name" value="SNX10/11"/>
</dbReference>
<dbReference type="GO" id="GO:0005768">
    <property type="term" value="C:endosome"/>
    <property type="evidence" value="ECO:0007669"/>
    <property type="project" value="UniProtKB-SubCell"/>
</dbReference>
<dbReference type="GO" id="GO:0006886">
    <property type="term" value="P:intracellular protein transport"/>
    <property type="evidence" value="ECO:0007669"/>
    <property type="project" value="InterPro"/>
</dbReference>
<keyword evidence="11" id="KW-0175">Coiled coil</keyword>
<evidence type="ECO:0000256" key="11">
    <source>
        <dbReference type="SAM" id="Coils"/>
    </source>
</evidence>
<dbReference type="InterPro" id="IPR036871">
    <property type="entry name" value="PX_dom_sf"/>
</dbReference>
<dbReference type="PANTHER" id="PTHR46209">
    <property type="entry name" value="PX DOMAIN-CONTAINING PROTEIN"/>
    <property type="match status" value="1"/>
</dbReference>
<keyword evidence="6" id="KW-0967">Endosome</keyword>